<feature type="non-terminal residue" evidence="1">
    <location>
        <position position="1"/>
    </location>
</feature>
<accession>A0A9P4GZK1</accession>
<sequence>QENFVWGFKIRVGEFHEVQPDVADLLVADDLYKSSIHASEEVRSKYWPIYEHIHKHKCLQGDGVTIPLKWRHDMIWSFLCATLAWLKNNKDKFAEGERPRIA</sequence>
<comment type="caution">
    <text evidence="1">The sequence shown here is derived from an EMBL/GenBank/DDBJ whole genome shotgun (WGS) entry which is preliminary data.</text>
</comment>
<gene>
    <name evidence="1" type="ORF">EK21DRAFT_75693</name>
</gene>
<organism evidence="1 2">
    <name type="scientific">Setomelanomma holmii</name>
    <dbReference type="NCBI Taxonomy" id="210430"/>
    <lineage>
        <taxon>Eukaryota</taxon>
        <taxon>Fungi</taxon>
        <taxon>Dikarya</taxon>
        <taxon>Ascomycota</taxon>
        <taxon>Pezizomycotina</taxon>
        <taxon>Dothideomycetes</taxon>
        <taxon>Pleosporomycetidae</taxon>
        <taxon>Pleosporales</taxon>
        <taxon>Pleosporineae</taxon>
        <taxon>Phaeosphaeriaceae</taxon>
        <taxon>Setomelanomma</taxon>
    </lineage>
</organism>
<proteinExistence type="predicted"/>
<dbReference type="AlphaFoldDB" id="A0A9P4GZK1"/>
<name>A0A9P4GZK1_9PLEO</name>
<protein>
    <submittedName>
        <fullName evidence="1">Uncharacterized protein</fullName>
    </submittedName>
</protein>
<dbReference type="EMBL" id="ML978258">
    <property type="protein sequence ID" value="KAF2025738.1"/>
    <property type="molecule type" value="Genomic_DNA"/>
</dbReference>
<evidence type="ECO:0000313" key="1">
    <source>
        <dbReference type="EMBL" id="KAF2025738.1"/>
    </source>
</evidence>
<dbReference type="OrthoDB" id="3793428at2759"/>
<keyword evidence="2" id="KW-1185">Reference proteome</keyword>
<reference evidence="1" key="1">
    <citation type="journal article" date="2020" name="Stud. Mycol.">
        <title>101 Dothideomycetes genomes: a test case for predicting lifestyles and emergence of pathogens.</title>
        <authorList>
            <person name="Haridas S."/>
            <person name="Albert R."/>
            <person name="Binder M."/>
            <person name="Bloem J."/>
            <person name="Labutti K."/>
            <person name="Salamov A."/>
            <person name="Andreopoulos B."/>
            <person name="Baker S."/>
            <person name="Barry K."/>
            <person name="Bills G."/>
            <person name="Bluhm B."/>
            <person name="Cannon C."/>
            <person name="Castanera R."/>
            <person name="Culley D."/>
            <person name="Daum C."/>
            <person name="Ezra D."/>
            <person name="Gonzalez J."/>
            <person name="Henrissat B."/>
            <person name="Kuo A."/>
            <person name="Liang C."/>
            <person name="Lipzen A."/>
            <person name="Lutzoni F."/>
            <person name="Magnuson J."/>
            <person name="Mondo S."/>
            <person name="Nolan M."/>
            <person name="Ohm R."/>
            <person name="Pangilinan J."/>
            <person name="Park H.-J."/>
            <person name="Ramirez L."/>
            <person name="Alfaro M."/>
            <person name="Sun H."/>
            <person name="Tritt A."/>
            <person name="Yoshinaga Y."/>
            <person name="Zwiers L.-H."/>
            <person name="Turgeon B."/>
            <person name="Goodwin S."/>
            <person name="Spatafora J."/>
            <person name="Crous P."/>
            <person name="Grigoriev I."/>
        </authorList>
    </citation>
    <scope>NUCLEOTIDE SEQUENCE</scope>
    <source>
        <strain evidence="1">CBS 110217</strain>
    </source>
</reference>
<evidence type="ECO:0000313" key="2">
    <source>
        <dbReference type="Proteomes" id="UP000799777"/>
    </source>
</evidence>
<dbReference type="Proteomes" id="UP000799777">
    <property type="component" value="Unassembled WGS sequence"/>
</dbReference>